<dbReference type="SUPFAM" id="SSF51679">
    <property type="entry name" value="Bacterial luciferase-like"/>
    <property type="match status" value="1"/>
</dbReference>
<dbReference type="InterPro" id="IPR050564">
    <property type="entry name" value="F420-G6PD/mer"/>
</dbReference>
<evidence type="ECO:0000313" key="4">
    <source>
        <dbReference type="Proteomes" id="UP000051913"/>
    </source>
</evidence>
<dbReference type="EMBL" id="LLXX01000153">
    <property type="protein sequence ID" value="KRR02179.1"/>
    <property type="molecule type" value="Genomic_DNA"/>
</dbReference>
<dbReference type="CDD" id="cd01097">
    <property type="entry name" value="Tetrahydromethanopterin_reductase"/>
    <property type="match status" value="1"/>
</dbReference>
<dbReference type="PANTHER" id="PTHR43244">
    <property type="match status" value="1"/>
</dbReference>
<dbReference type="RefSeq" id="WP_057853310.1">
    <property type="nucleotide sequence ID" value="NZ_LLXX01000153.1"/>
</dbReference>
<dbReference type="Pfam" id="PF00296">
    <property type="entry name" value="Bac_luciferase"/>
    <property type="match status" value="1"/>
</dbReference>
<dbReference type="InterPro" id="IPR011251">
    <property type="entry name" value="Luciferase-like_dom"/>
</dbReference>
<organism evidence="3 4">
    <name type="scientific">Bradyrhizobium valentinum</name>
    <dbReference type="NCBI Taxonomy" id="1518501"/>
    <lineage>
        <taxon>Bacteria</taxon>
        <taxon>Pseudomonadati</taxon>
        <taxon>Pseudomonadota</taxon>
        <taxon>Alphaproteobacteria</taxon>
        <taxon>Hyphomicrobiales</taxon>
        <taxon>Nitrobacteraceae</taxon>
        <taxon>Bradyrhizobium</taxon>
    </lineage>
</organism>
<proteinExistence type="predicted"/>
<name>A0A0R3LAQ8_9BRAD</name>
<dbReference type="AlphaFoldDB" id="A0A0R3LAQ8"/>
<evidence type="ECO:0000256" key="1">
    <source>
        <dbReference type="ARBA" id="ARBA00023002"/>
    </source>
</evidence>
<dbReference type="GO" id="GO:0016705">
    <property type="term" value="F:oxidoreductase activity, acting on paired donors, with incorporation or reduction of molecular oxygen"/>
    <property type="evidence" value="ECO:0007669"/>
    <property type="project" value="InterPro"/>
</dbReference>
<comment type="caution">
    <text evidence="3">The sequence shown here is derived from an EMBL/GenBank/DDBJ whole genome shotgun (WGS) entry which is preliminary data.</text>
</comment>
<sequence>MSIELLMLGDQPVAGLAARTRLAEESGFETVWLADERFFRETYSCLSLLAGQTARVNLGPCVTDPFARHPALTAMALGTLDEVSEGRAILGIGAGVSGFAELGIQSRKPPLAIREAVDLIRQLMAGQEVDYQGEIIQCHRGRLNFAPLRSRVPVRVASNGPLGQKMGGAIADGVMMEGCGSVEEAKAFASTVAEGARKAGRSPNEVKLVARLDCCITNDGKQARDILRPSVTRIIAQANSRFYTLEAQGLTLPKNVVETIGPVAYAAGVAPFAPLFPLVTDMHVDALTLCGTVQEITQHMVDLRRAGITGFNIFPVPAPGTTYEDVIMRFGTQVWPAVETAFAKESDNGTA</sequence>
<evidence type="ECO:0000259" key="2">
    <source>
        <dbReference type="Pfam" id="PF00296"/>
    </source>
</evidence>
<dbReference type="Proteomes" id="UP000051913">
    <property type="component" value="Unassembled WGS sequence"/>
</dbReference>
<protein>
    <recommendedName>
        <fullName evidence="2">Luciferase-like domain-containing protein</fullName>
    </recommendedName>
</protein>
<gene>
    <name evidence="3" type="ORF">CP49_05285</name>
</gene>
<reference evidence="3 4" key="1">
    <citation type="submission" date="2014-03" db="EMBL/GenBank/DDBJ databases">
        <title>Bradyrhizobium valentinum sp. nov., isolated from effective nodules of Lupinus mariae-josephae, a lupine endemic of basic-lime soils in Eastern Spain.</title>
        <authorList>
            <person name="Duran D."/>
            <person name="Rey L."/>
            <person name="Navarro A."/>
            <person name="Busquets A."/>
            <person name="Imperial J."/>
            <person name="Ruiz-Argueso T."/>
        </authorList>
    </citation>
    <scope>NUCLEOTIDE SEQUENCE [LARGE SCALE GENOMIC DNA]</scope>
    <source>
        <strain evidence="3 4">LmjM3</strain>
    </source>
</reference>
<accession>A0A0R3LAQ8</accession>
<evidence type="ECO:0000313" key="3">
    <source>
        <dbReference type="EMBL" id="KRR02179.1"/>
    </source>
</evidence>
<feature type="domain" description="Luciferase-like" evidence="2">
    <location>
        <begin position="12"/>
        <end position="309"/>
    </location>
</feature>
<dbReference type="STRING" id="1518501.CQ10_23985"/>
<dbReference type="Gene3D" id="3.20.20.30">
    <property type="entry name" value="Luciferase-like domain"/>
    <property type="match status" value="1"/>
</dbReference>
<dbReference type="InterPro" id="IPR036661">
    <property type="entry name" value="Luciferase-like_sf"/>
</dbReference>
<keyword evidence="1" id="KW-0560">Oxidoreductase</keyword>
<keyword evidence="4" id="KW-1185">Reference proteome</keyword>
<dbReference type="PANTHER" id="PTHR43244:SF1">
    <property type="entry name" value="5,10-METHYLENETETRAHYDROMETHANOPTERIN REDUCTASE"/>
    <property type="match status" value="1"/>
</dbReference>